<keyword evidence="3" id="KW-1185">Reference proteome</keyword>
<accession>A0AAN8MTW8</accession>
<protein>
    <submittedName>
        <fullName evidence="2">Uncharacterized protein</fullName>
    </submittedName>
</protein>
<name>A0AAN8MTW8_9PEZI</name>
<dbReference type="AlphaFoldDB" id="A0AAN8MTW8"/>
<reference evidence="2 3" key="1">
    <citation type="submission" date="2019-10" db="EMBL/GenBank/DDBJ databases">
        <authorList>
            <person name="Palmer J.M."/>
        </authorList>
    </citation>
    <scope>NUCLEOTIDE SEQUENCE [LARGE SCALE GENOMIC DNA]</scope>
    <source>
        <strain evidence="2 3">TWF718</strain>
    </source>
</reference>
<evidence type="ECO:0000313" key="3">
    <source>
        <dbReference type="Proteomes" id="UP001313282"/>
    </source>
</evidence>
<evidence type="ECO:0000313" key="2">
    <source>
        <dbReference type="EMBL" id="KAK6331716.1"/>
    </source>
</evidence>
<gene>
    <name evidence="2" type="ORF">TWF718_002261</name>
</gene>
<feature type="compositionally biased region" description="Acidic residues" evidence="1">
    <location>
        <begin position="138"/>
        <end position="153"/>
    </location>
</feature>
<organism evidence="2 3">
    <name type="scientific">Orbilia javanica</name>
    <dbReference type="NCBI Taxonomy" id="47235"/>
    <lineage>
        <taxon>Eukaryota</taxon>
        <taxon>Fungi</taxon>
        <taxon>Dikarya</taxon>
        <taxon>Ascomycota</taxon>
        <taxon>Pezizomycotina</taxon>
        <taxon>Orbiliomycetes</taxon>
        <taxon>Orbiliales</taxon>
        <taxon>Orbiliaceae</taxon>
        <taxon>Orbilia</taxon>
    </lineage>
</organism>
<evidence type="ECO:0000256" key="1">
    <source>
        <dbReference type="SAM" id="MobiDB-lite"/>
    </source>
</evidence>
<dbReference type="Proteomes" id="UP001313282">
    <property type="component" value="Unassembled WGS sequence"/>
</dbReference>
<sequence length="674" mass="75777">MLIGRPLLRRCCSPSSKLPDTPQRFPTTNHLNFAIIAIVRQEYRHPVGVGSGSRIYSHWGVGRAFSTDSGAGGGRGGGYQDGVRGRYILSKPHAAGSSVQSGRGPSPSPPPLPSKEQNAKVNVPPELSEDFTNSVVDDPADDFEDLDDLDEPGPDSRLSNNRNRQADEEFFAILDNQRRQRASQNKDTVRGAGPSRKTLEDTSRFLLSELLAKEHAGKKGYKKGDITSENEADLALLQKTLDVSVTKIQNNAKPGYHPLPFYLHQNSKTLDEALKVVLQAKQPDVVNKVCYNLLISDSAPTINTFNILLRRFTKLRMTALARVILSTLFAVGFEPNAYTYAAILQYLTVTQNYAAFNRAVQIMRDTFIDFKNPILGAAELNGWSKLGNFMGMRRRLRLLQEEGLRDDIYVLAIELRYFAKRHMWEGGLPALMLLLKKEAKDIDHRALFWAFRLCVNCHQHEFADRLKAVVQEKRWPLESLWTRPVRTRGLPYGYKGNESGQLVPKGTDPPQWTDLWNSGGNSKGQWQLRKPNIRSVARVPEVWREYSSALWERANGKHGGVDMKRWRGAVPGDGGDSPTDIGVRETNANHQGITVEDELFEPSELESSARDVEGEDKFKEIWGSSPTAAKASNVLEKMPERSFKTLKEGNVWKSLLKKRKRELLRPETRGPKPR</sequence>
<feature type="compositionally biased region" description="Basic and acidic residues" evidence="1">
    <location>
        <begin position="607"/>
        <end position="620"/>
    </location>
</feature>
<comment type="caution">
    <text evidence="2">The sequence shown here is derived from an EMBL/GenBank/DDBJ whole genome shotgun (WGS) entry which is preliminary data.</text>
</comment>
<proteinExistence type="predicted"/>
<feature type="region of interest" description="Disordered" evidence="1">
    <location>
        <begin position="93"/>
        <end position="199"/>
    </location>
</feature>
<feature type="compositionally biased region" description="Low complexity" evidence="1">
    <location>
        <begin position="96"/>
        <end position="105"/>
    </location>
</feature>
<dbReference type="InterPro" id="IPR011990">
    <property type="entry name" value="TPR-like_helical_dom_sf"/>
</dbReference>
<dbReference type="EMBL" id="JAVHNR010000010">
    <property type="protein sequence ID" value="KAK6331716.1"/>
    <property type="molecule type" value="Genomic_DNA"/>
</dbReference>
<feature type="region of interest" description="Disordered" evidence="1">
    <location>
        <begin position="604"/>
        <end position="626"/>
    </location>
</feature>
<dbReference type="Gene3D" id="1.25.40.10">
    <property type="entry name" value="Tetratricopeptide repeat domain"/>
    <property type="match status" value="1"/>
</dbReference>